<feature type="repeat" description="WD" evidence="3">
    <location>
        <begin position="381"/>
        <end position="422"/>
    </location>
</feature>
<name>A0A1D2A5X5_AUXPR</name>
<feature type="repeat" description="WD" evidence="3">
    <location>
        <begin position="423"/>
        <end position="465"/>
    </location>
</feature>
<dbReference type="PANTHER" id="PTHR19878:SF8">
    <property type="entry name" value="AUTOPHAGY-RELATED 16, ISOFORM F"/>
    <property type="match status" value="1"/>
</dbReference>
<dbReference type="Pfam" id="PF08614">
    <property type="entry name" value="ATG16"/>
    <property type="match status" value="1"/>
</dbReference>
<gene>
    <name evidence="6" type="ORF">g.6636</name>
</gene>
<feature type="coiled-coil region" evidence="4">
    <location>
        <begin position="182"/>
        <end position="265"/>
    </location>
</feature>
<feature type="non-terminal residue" evidence="6">
    <location>
        <position position="1"/>
    </location>
</feature>
<feature type="repeat" description="WD" evidence="3">
    <location>
        <begin position="599"/>
        <end position="636"/>
    </location>
</feature>
<dbReference type="CDD" id="cd00200">
    <property type="entry name" value="WD40"/>
    <property type="match status" value="1"/>
</dbReference>
<accession>A0A1D2A5X5</accession>
<dbReference type="PROSITE" id="PS50294">
    <property type="entry name" value="WD_REPEATS_REGION"/>
    <property type="match status" value="3"/>
</dbReference>
<evidence type="ECO:0000256" key="4">
    <source>
        <dbReference type="SAM" id="Coils"/>
    </source>
</evidence>
<dbReference type="InterPro" id="IPR020472">
    <property type="entry name" value="WD40_PAC1"/>
</dbReference>
<dbReference type="PROSITE" id="PS50082">
    <property type="entry name" value="WD_REPEATS_2"/>
    <property type="match status" value="6"/>
</dbReference>
<dbReference type="InterPro" id="IPR015943">
    <property type="entry name" value="WD40/YVTN_repeat-like_dom_sf"/>
</dbReference>
<protein>
    <recommendedName>
        <fullName evidence="5">Autophagy-related protein 16 domain-containing protein</fullName>
    </recommendedName>
</protein>
<feature type="repeat" description="WD" evidence="3">
    <location>
        <begin position="564"/>
        <end position="587"/>
    </location>
</feature>
<dbReference type="SUPFAM" id="SSF50978">
    <property type="entry name" value="WD40 repeat-like"/>
    <property type="match status" value="1"/>
</dbReference>
<feature type="repeat" description="WD" evidence="3">
    <location>
        <begin position="474"/>
        <end position="506"/>
    </location>
</feature>
<keyword evidence="2" id="KW-0677">Repeat</keyword>
<keyword evidence="1 3" id="KW-0853">WD repeat</keyword>
<feature type="domain" description="Autophagy-related protein 16" evidence="5">
    <location>
        <begin position="87"/>
        <end position="271"/>
    </location>
</feature>
<dbReference type="PANTHER" id="PTHR19878">
    <property type="entry name" value="AUTOPHAGY PROTEIN 16-LIKE"/>
    <property type="match status" value="1"/>
</dbReference>
<reference evidence="6" key="1">
    <citation type="submission" date="2015-08" db="EMBL/GenBank/DDBJ databases">
        <authorList>
            <person name="Babu N.S."/>
            <person name="Beckwith C.J."/>
            <person name="Beseler K.G."/>
            <person name="Brison A."/>
            <person name="Carone J.V."/>
            <person name="Caskin T.P."/>
            <person name="Diamond M."/>
            <person name="Durham M.E."/>
            <person name="Foxe J.M."/>
            <person name="Go M."/>
            <person name="Henderson B.A."/>
            <person name="Jones I.B."/>
            <person name="McGettigan J.A."/>
            <person name="Micheletti S.J."/>
            <person name="Nasrallah M.E."/>
            <person name="Ortiz D."/>
            <person name="Piller C.R."/>
            <person name="Privatt S.R."/>
            <person name="Schneider S.L."/>
            <person name="Sharp S."/>
            <person name="Smith T.C."/>
            <person name="Stanton J.D."/>
            <person name="Ullery H.E."/>
            <person name="Wilson R.J."/>
            <person name="Serrano M.G."/>
            <person name="Buck G."/>
            <person name="Lee V."/>
            <person name="Wang Y."/>
            <person name="Carvalho R."/>
            <person name="Voegtly L."/>
            <person name="Shi R."/>
            <person name="Duckworth R."/>
            <person name="Johnson A."/>
            <person name="Loviza R."/>
            <person name="Walstead R."/>
            <person name="Shah Z."/>
            <person name="Kiflezghi M."/>
            <person name="Wade K."/>
            <person name="Ball S.L."/>
            <person name="Bradley K.W."/>
            <person name="Asai D.J."/>
            <person name="Bowman C.A."/>
            <person name="Russell D.A."/>
            <person name="Pope W.H."/>
            <person name="Jacobs-Sera D."/>
            <person name="Hendrix R.W."/>
            <person name="Hatfull G.F."/>
        </authorList>
    </citation>
    <scope>NUCLEOTIDE SEQUENCE</scope>
</reference>
<organism evidence="6">
    <name type="scientific">Auxenochlorella protothecoides</name>
    <name type="common">Green microalga</name>
    <name type="synonym">Chlorella protothecoides</name>
    <dbReference type="NCBI Taxonomy" id="3075"/>
    <lineage>
        <taxon>Eukaryota</taxon>
        <taxon>Viridiplantae</taxon>
        <taxon>Chlorophyta</taxon>
        <taxon>core chlorophytes</taxon>
        <taxon>Trebouxiophyceae</taxon>
        <taxon>Chlorellales</taxon>
        <taxon>Chlorellaceae</taxon>
        <taxon>Auxenochlorella</taxon>
    </lineage>
</organism>
<feature type="coiled-coil region" evidence="4">
    <location>
        <begin position="106"/>
        <end position="140"/>
    </location>
</feature>
<dbReference type="Pfam" id="PF00400">
    <property type="entry name" value="WD40"/>
    <property type="match status" value="4"/>
</dbReference>
<sequence length="636" mass="66559">RNARSSITQRSLALRWASTSCALSSCIRSLPSPPPLTTPLLPDEGEFPWACSIEITHTHCDKEGMSVSDPSHLEAQLASQIVTLWRSQTAPFQAIVDDYAAVLQRAQESHVRAAQLDREANEARAENDTLLRALEAAKRGAVTQEEFAALQAVLTRTETDLTAAYKDKAMLAESSLQVTQQLSVVRDINEQQTREIKEAEAAIRTLRDQVRALRGEVERLEESVAMAGKEAEAQRNDATVSAARAAALEADNAALARRLVELKEAEIERMNDINRQGEEMLTSAKRQAAELLASASAQARAAGPGAAVASLERAARGLSLGEAAADALPAMLARSVPEAHGAGCFGLAFNRAGTALASCGADKTVKLWDAIAEGSAPMATLHGAFEGLNSVAWTQDGRSVVGAESRSALRVWAADTGRLAASLTGHAGRVTGVAASPADAALVASCAADRTIKLWGLDRGFCTRTLMCHSTCNAVAWASGAAGLASAHFDGALRLWDAASGRQVSEVAGLHGGQVCALDVGPSGVMALTAGKDNVVRVVDLRALRVQCTLTSRHFNVGGAWSVVALSADEHHAAAGSADGSVLIWDLTKPGTAPSRLSARQAASPVTALAWSPIGAPIVTGSKAGGVAFWDRAEDD</sequence>
<evidence type="ECO:0000256" key="2">
    <source>
        <dbReference type="ARBA" id="ARBA00022737"/>
    </source>
</evidence>
<dbReference type="GO" id="GO:0000045">
    <property type="term" value="P:autophagosome assembly"/>
    <property type="evidence" value="ECO:0007669"/>
    <property type="project" value="InterPro"/>
</dbReference>
<keyword evidence="4" id="KW-0175">Coiled coil</keyword>
<dbReference type="AlphaFoldDB" id="A0A1D2A5X5"/>
<dbReference type="InterPro" id="IPR036322">
    <property type="entry name" value="WD40_repeat_dom_sf"/>
</dbReference>
<dbReference type="SMART" id="SM00320">
    <property type="entry name" value="WD40"/>
    <property type="match status" value="7"/>
</dbReference>
<feature type="repeat" description="WD" evidence="3">
    <location>
        <begin position="337"/>
        <end position="369"/>
    </location>
</feature>
<proteinExistence type="predicted"/>
<dbReference type="InterPro" id="IPR045160">
    <property type="entry name" value="ATG16"/>
</dbReference>
<evidence type="ECO:0000313" key="6">
    <source>
        <dbReference type="EMBL" id="JAT74451.1"/>
    </source>
</evidence>
<dbReference type="EMBL" id="GDKF01004171">
    <property type="protein sequence ID" value="JAT74451.1"/>
    <property type="molecule type" value="Transcribed_RNA"/>
</dbReference>
<dbReference type="Gene3D" id="2.130.10.10">
    <property type="entry name" value="YVTN repeat-like/Quinoprotein amine dehydrogenase"/>
    <property type="match status" value="2"/>
</dbReference>
<dbReference type="PRINTS" id="PR00320">
    <property type="entry name" value="GPROTEINBRPT"/>
</dbReference>
<dbReference type="InterPro" id="IPR001680">
    <property type="entry name" value="WD40_rpt"/>
</dbReference>
<evidence type="ECO:0000256" key="1">
    <source>
        <dbReference type="ARBA" id="ARBA00022574"/>
    </source>
</evidence>
<evidence type="ECO:0000259" key="5">
    <source>
        <dbReference type="Pfam" id="PF08614"/>
    </source>
</evidence>
<evidence type="ECO:0000256" key="3">
    <source>
        <dbReference type="PROSITE-ProRule" id="PRU00221"/>
    </source>
</evidence>
<dbReference type="InterPro" id="IPR013923">
    <property type="entry name" value="Autophagy-rel_prot_16_dom"/>
</dbReference>